<proteinExistence type="predicted"/>
<dbReference type="EMBL" id="CM037027">
    <property type="protein sequence ID" value="KAH7658057.1"/>
    <property type="molecule type" value="Genomic_DNA"/>
</dbReference>
<protein>
    <submittedName>
        <fullName evidence="1">LOG family protein</fullName>
    </submittedName>
</protein>
<evidence type="ECO:0000313" key="2">
    <source>
        <dbReference type="Proteomes" id="UP000827976"/>
    </source>
</evidence>
<sequence length="188" mass="21088">MSVSKFKTICVFCGSSLGNKKSYQDASIDLAKELVLKNIDLVYGEGNIGVMGLISQTVFDGGKYVLGYDFIHLLNVIPKIVMGKEMTDNTIREVKSIENMHQRKAEMSSILMPLFLCLVGLLNIDGYYNSLLSFIDQVVQEGFIKPSARHSIVFASNAKELIEKLEVIILLQLQDYYPCHEEVSLKLN</sequence>
<evidence type="ECO:0000313" key="1">
    <source>
        <dbReference type="EMBL" id="KAH7658057.1"/>
    </source>
</evidence>
<organism evidence="1 2">
    <name type="scientific">Dioscorea alata</name>
    <name type="common">Purple yam</name>
    <dbReference type="NCBI Taxonomy" id="55571"/>
    <lineage>
        <taxon>Eukaryota</taxon>
        <taxon>Viridiplantae</taxon>
        <taxon>Streptophyta</taxon>
        <taxon>Embryophyta</taxon>
        <taxon>Tracheophyta</taxon>
        <taxon>Spermatophyta</taxon>
        <taxon>Magnoliopsida</taxon>
        <taxon>Liliopsida</taxon>
        <taxon>Dioscoreales</taxon>
        <taxon>Dioscoreaceae</taxon>
        <taxon>Dioscorea</taxon>
    </lineage>
</organism>
<comment type="caution">
    <text evidence="1">The sequence shown here is derived from an EMBL/GenBank/DDBJ whole genome shotgun (WGS) entry which is preliminary data.</text>
</comment>
<accession>A0ACB7UCR7</accession>
<name>A0ACB7UCR7_DIOAL</name>
<reference evidence="2" key="1">
    <citation type="journal article" date="2022" name="Nat. Commun.">
        <title>Chromosome evolution and the genetic basis of agronomically important traits in greater yam.</title>
        <authorList>
            <person name="Bredeson J.V."/>
            <person name="Lyons J.B."/>
            <person name="Oniyinde I.O."/>
            <person name="Okereke N.R."/>
            <person name="Kolade O."/>
            <person name="Nnabue I."/>
            <person name="Nwadili C.O."/>
            <person name="Hribova E."/>
            <person name="Parker M."/>
            <person name="Nwogha J."/>
            <person name="Shu S."/>
            <person name="Carlson J."/>
            <person name="Kariba R."/>
            <person name="Muthemba S."/>
            <person name="Knop K."/>
            <person name="Barton G.J."/>
            <person name="Sherwood A.V."/>
            <person name="Lopez-Montes A."/>
            <person name="Asiedu R."/>
            <person name="Jamnadass R."/>
            <person name="Muchugi A."/>
            <person name="Goodstein D."/>
            <person name="Egesi C.N."/>
            <person name="Featherston J."/>
            <person name="Asfaw A."/>
            <person name="Simpson G.G."/>
            <person name="Dolezel J."/>
            <person name="Hendre P.S."/>
            <person name="Van Deynze A."/>
            <person name="Kumar P.L."/>
            <person name="Obidiegwu J.E."/>
            <person name="Bhattacharjee R."/>
            <person name="Rokhsar D.S."/>
        </authorList>
    </citation>
    <scope>NUCLEOTIDE SEQUENCE [LARGE SCALE GENOMIC DNA]</scope>
    <source>
        <strain evidence="2">cv. TDa95/00328</strain>
    </source>
</reference>
<keyword evidence="2" id="KW-1185">Reference proteome</keyword>
<gene>
    <name evidence="1" type="ORF">IHE45_17G061500</name>
</gene>
<dbReference type="Proteomes" id="UP000827976">
    <property type="component" value="Chromosome 17"/>
</dbReference>